<dbReference type="WBParaSite" id="PSAMB.scaffold11866size3085.g34494.t1">
    <property type="protein sequence ID" value="PSAMB.scaffold11866size3085.g34494.t1"/>
    <property type="gene ID" value="PSAMB.scaffold11866size3085.g34494"/>
</dbReference>
<dbReference type="Proteomes" id="UP000887566">
    <property type="component" value="Unplaced"/>
</dbReference>
<evidence type="ECO:0000313" key="2">
    <source>
        <dbReference type="Proteomes" id="UP000887566"/>
    </source>
</evidence>
<evidence type="ECO:0000256" key="1">
    <source>
        <dbReference type="SAM" id="SignalP"/>
    </source>
</evidence>
<protein>
    <submittedName>
        <fullName evidence="3">Uncharacterized protein</fullName>
    </submittedName>
</protein>
<sequence length="82" mass="8800">MSGKLVQLSMLSLALLAVVTAQTAAKTKVTSCYQCNSADEGQEKCETTGELLDSWRKPCAPPVSSNSKFTDAVGCRKMTQVR</sequence>
<feature type="signal peptide" evidence="1">
    <location>
        <begin position="1"/>
        <end position="21"/>
    </location>
</feature>
<organism evidence="2 3">
    <name type="scientific">Plectus sambesii</name>
    <dbReference type="NCBI Taxonomy" id="2011161"/>
    <lineage>
        <taxon>Eukaryota</taxon>
        <taxon>Metazoa</taxon>
        <taxon>Ecdysozoa</taxon>
        <taxon>Nematoda</taxon>
        <taxon>Chromadorea</taxon>
        <taxon>Plectida</taxon>
        <taxon>Plectina</taxon>
        <taxon>Plectoidea</taxon>
        <taxon>Plectidae</taxon>
        <taxon>Plectus</taxon>
    </lineage>
</organism>
<proteinExistence type="predicted"/>
<evidence type="ECO:0000313" key="3">
    <source>
        <dbReference type="WBParaSite" id="PSAMB.scaffold11866size3085.g34494.t1"/>
    </source>
</evidence>
<name>A0A914UR41_9BILA</name>
<keyword evidence="2" id="KW-1185">Reference proteome</keyword>
<feature type="chain" id="PRO_5037987665" evidence="1">
    <location>
        <begin position="22"/>
        <end position="82"/>
    </location>
</feature>
<keyword evidence="1" id="KW-0732">Signal</keyword>
<accession>A0A914UR41</accession>
<reference evidence="3" key="1">
    <citation type="submission" date="2022-11" db="UniProtKB">
        <authorList>
            <consortium name="WormBaseParasite"/>
        </authorList>
    </citation>
    <scope>IDENTIFICATION</scope>
</reference>
<dbReference type="AlphaFoldDB" id="A0A914UR41"/>